<protein>
    <submittedName>
        <fullName evidence="2">Uncharacterized protein</fullName>
    </submittedName>
</protein>
<organism evidence="2 4">
    <name type="scientific">Phytophthora infestans</name>
    <name type="common">Potato late blight agent</name>
    <name type="synonym">Botrytis infestans</name>
    <dbReference type="NCBI Taxonomy" id="4787"/>
    <lineage>
        <taxon>Eukaryota</taxon>
        <taxon>Sar</taxon>
        <taxon>Stramenopiles</taxon>
        <taxon>Oomycota</taxon>
        <taxon>Peronosporomycetes</taxon>
        <taxon>Peronosporales</taxon>
        <taxon>Peronosporaceae</taxon>
        <taxon>Phytophthora</taxon>
    </lineage>
</organism>
<keyword evidence="4" id="KW-1185">Reference proteome</keyword>
<dbReference type="EMBL" id="JAACNO010000518">
    <property type="protein sequence ID" value="KAF4147050.1"/>
    <property type="molecule type" value="Genomic_DNA"/>
</dbReference>
<evidence type="ECO:0000313" key="2">
    <source>
        <dbReference type="EMBL" id="KAF4034367.1"/>
    </source>
</evidence>
<evidence type="ECO:0000313" key="3">
    <source>
        <dbReference type="EMBL" id="KAF4147050.1"/>
    </source>
</evidence>
<feature type="compositionally biased region" description="Basic and acidic residues" evidence="1">
    <location>
        <begin position="7"/>
        <end position="42"/>
    </location>
</feature>
<feature type="region of interest" description="Disordered" evidence="1">
    <location>
        <begin position="1"/>
        <end position="93"/>
    </location>
</feature>
<accession>A0A833SH01</accession>
<dbReference type="EMBL" id="WSZM01000371">
    <property type="protein sequence ID" value="KAF4034367.1"/>
    <property type="molecule type" value="Genomic_DNA"/>
</dbReference>
<dbReference type="Proteomes" id="UP000704712">
    <property type="component" value="Unassembled WGS sequence"/>
</dbReference>
<dbReference type="Proteomes" id="UP000602510">
    <property type="component" value="Unassembled WGS sequence"/>
</dbReference>
<sequence>MIVLLQKKIDRRAEDEDRRRRSEREARLENEKREREQKERRFVSRRQKLPSAADSPLRKLPDRCARNNDAKKNYDKHESTKNGKRTNDGSRNV</sequence>
<dbReference type="AlphaFoldDB" id="A0A833SH01"/>
<reference evidence="2" key="1">
    <citation type="submission" date="2020-04" db="EMBL/GenBank/DDBJ databases">
        <title>Hybrid Assembly of Korean Phytophthora infestans isolates.</title>
        <authorList>
            <person name="Prokchorchik M."/>
            <person name="Lee Y."/>
            <person name="Seo J."/>
            <person name="Cho J.-H."/>
            <person name="Park Y.-E."/>
            <person name="Jang D.-C."/>
            <person name="Im J.-S."/>
            <person name="Choi J.-G."/>
            <person name="Park H.-J."/>
            <person name="Lee G.-B."/>
            <person name="Lee Y.-G."/>
            <person name="Hong S.-Y."/>
            <person name="Cho K."/>
            <person name="Sohn K.H."/>
        </authorList>
    </citation>
    <scope>NUCLEOTIDE SEQUENCE</scope>
    <source>
        <strain evidence="2">KR_1_A1</strain>
        <strain evidence="3">KR_2_A2</strain>
    </source>
</reference>
<gene>
    <name evidence="2" type="ORF">GN244_ATG13669</name>
    <name evidence="3" type="ORF">GN958_ATG03770</name>
</gene>
<proteinExistence type="predicted"/>
<feature type="compositionally biased region" description="Basic and acidic residues" evidence="1">
    <location>
        <begin position="56"/>
        <end position="93"/>
    </location>
</feature>
<evidence type="ECO:0000256" key="1">
    <source>
        <dbReference type="SAM" id="MobiDB-lite"/>
    </source>
</evidence>
<name>A0A833SH01_PHYIN</name>
<evidence type="ECO:0000313" key="4">
    <source>
        <dbReference type="Proteomes" id="UP000602510"/>
    </source>
</evidence>
<comment type="caution">
    <text evidence="2">The sequence shown here is derived from an EMBL/GenBank/DDBJ whole genome shotgun (WGS) entry which is preliminary data.</text>
</comment>